<dbReference type="Gene3D" id="3.30.1330.60">
    <property type="entry name" value="OmpA-like domain"/>
    <property type="match status" value="1"/>
</dbReference>
<evidence type="ECO:0000313" key="2">
    <source>
        <dbReference type="EMBL" id="TKA89412.1"/>
    </source>
</evidence>
<accession>A0A4U0YCC9</accession>
<dbReference type="Proteomes" id="UP000305198">
    <property type="component" value="Unassembled WGS sequence"/>
</dbReference>
<dbReference type="RefSeq" id="WP_136870161.1">
    <property type="nucleotide sequence ID" value="NZ_SWAV01000009.1"/>
</dbReference>
<comment type="caution">
    <text evidence="2">The sequence shown here is derived from an EMBL/GenBank/DDBJ whole genome shotgun (WGS) entry which is preliminary data.</text>
</comment>
<reference evidence="2 3" key="1">
    <citation type="submission" date="2019-04" db="EMBL/GenBank/DDBJ databases">
        <title>Crypto-aerobic microbial life in anoxic (sulfidic) marine sediments.</title>
        <authorList>
            <person name="Bhattacharya S."/>
            <person name="Roy C."/>
            <person name="Mondal N."/>
            <person name="Sarkar J."/>
            <person name="Mandal S."/>
            <person name="Rameez M.J."/>
            <person name="Ghosh W."/>
        </authorList>
    </citation>
    <scope>NUCLEOTIDE SEQUENCE [LARGE SCALE GENOMIC DNA]</scope>
    <source>
        <strain evidence="2 3">SBBB</strain>
    </source>
</reference>
<gene>
    <name evidence="2" type="ORF">FA869_16940</name>
</gene>
<organism evidence="2 3">
    <name type="scientific">Halopseudomonas bauzanensis</name>
    <dbReference type="NCBI Taxonomy" id="653930"/>
    <lineage>
        <taxon>Bacteria</taxon>
        <taxon>Pseudomonadati</taxon>
        <taxon>Pseudomonadota</taxon>
        <taxon>Gammaproteobacteria</taxon>
        <taxon>Pseudomonadales</taxon>
        <taxon>Pseudomonadaceae</taxon>
        <taxon>Halopseudomonas</taxon>
    </lineage>
</organism>
<dbReference type="Pfam" id="PF05359">
    <property type="entry name" value="DUF748"/>
    <property type="match status" value="2"/>
</dbReference>
<dbReference type="InterPro" id="IPR008023">
    <property type="entry name" value="DUF748"/>
</dbReference>
<sequence>MRMRPKTLLISLTTAITLYALLGFLIIPAVALHLVNKQFEQRATVPARLESIKLNPFTLELTLAGLHIGEPEQPQVSFARLYANLQIDSLWTRAVHLRDVELEQASTRVQFAEDGTLNLTELFILPEASEPADDNDSGPFPLRIDRLALIGNSLQFQDLRPAEPVEFGYDAVDIELTHLSTLPDDNTLMQISASGPYGARIDWEGQLSISPLTSSGTLAINEAQLSTFWPYVQEQLPLTLNQGSLNVTSTYQLSLVESTELQLSDIRLQLSDLDLAAEDKPLLRLNSLAISDASMDLAKREVRLGAIHSEGLNAQAARLKDGQIDWLALLTPTSSTTDQSVEPPATTAPAEEDVPSVASSEPEQPWRILLNQAQLRDYRLQLTDHQPTTPVELDIGPLNLDLSEFDSQSESPFKLSIDTALNQEGQLAVSGEVGINPITADLQVETRQIDLTVAQAYIEPLMRLELRSGLLDSNVQVQLEQLEPLQLSVTGQAGVQQLHVVDGPAKRDLLKWQSLQLDDLNYAGNSLSINKVSLQQPYVRFIINRDMSTNFSDLMVPQPAAPGSAASDSSDPFGIRIGGVSINNGSANFADFSLTPNFATGIEQLNGSIGTLDNQSKKAAAVDLNGKVDRYAPVTIKGRLTPFDPLNSLDIATSFKNVELTTLTPYSGKFAGYRIRKGRLNLDLHYQIDEGQLKADNRVLLEDLQLGERVDSPDAVDLPIRLAVALLKDTKGNIDIELPVAGDLNNPEFSVMPIVWQTLRNLMLRATQAPFKFIAGLAGAGEADLSELSFAAGSAELDDQATKVLGTLSSALQERPQLILEVEGISATSADGPPLATQRLEREMRLLAASTMLRPPDNPAELELDDRDQIKLIRKLHEQRQLSLPEQVLELPREERDRAMRQALIDSWSDNSLPLRRLAQQRASAIKDWLVDQGGLEAERIHLLDASEGTADGSGKVATQLQLGVR</sequence>
<dbReference type="GO" id="GO:0005886">
    <property type="term" value="C:plasma membrane"/>
    <property type="evidence" value="ECO:0007669"/>
    <property type="project" value="TreeGrafter"/>
</dbReference>
<dbReference type="AlphaFoldDB" id="A0A4U0YCC9"/>
<dbReference type="InterPro" id="IPR036737">
    <property type="entry name" value="OmpA-like_sf"/>
</dbReference>
<proteinExistence type="predicted"/>
<evidence type="ECO:0000256" key="1">
    <source>
        <dbReference type="SAM" id="MobiDB-lite"/>
    </source>
</evidence>
<evidence type="ECO:0000313" key="3">
    <source>
        <dbReference type="Proteomes" id="UP000305198"/>
    </source>
</evidence>
<feature type="region of interest" description="Disordered" evidence="1">
    <location>
        <begin position="334"/>
        <end position="363"/>
    </location>
</feature>
<name>A0A4U0YCC9_9GAMM</name>
<dbReference type="PANTHER" id="PTHR30441:SF8">
    <property type="entry name" value="DUF748 DOMAIN-CONTAINING PROTEIN"/>
    <property type="match status" value="1"/>
</dbReference>
<dbReference type="PANTHER" id="PTHR30441">
    <property type="entry name" value="DUF748 DOMAIN-CONTAINING PROTEIN"/>
    <property type="match status" value="1"/>
</dbReference>
<dbReference type="InterPro" id="IPR052894">
    <property type="entry name" value="AsmA-related"/>
</dbReference>
<dbReference type="GO" id="GO:0090313">
    <property type="term" value="P:regulation of protein targeting to membrane"/>
    <property type="evidence" value="ECO:0007669"/>
    <property type="project" value="TreeGrafter"/>
</dbReference>
<protein>
    <submittedName>
        <fullName evidence="2">DUF748 domain-containing protein</fullName>
    </submittedName>
</protein>
<dbReference type="EMBL" id="SWAV01000009">
    <property type="protein sequence ID" value="TKA89412.1"/>
    <property type="molecule type" value="Genomic_DNA"/>
</dbReference>